<feature type="compositionally biased region" description="Acidic residues" evidence="1">
    <location>
        <begin position="125"/>
        <end position="135"/>
    </location>
</feature>
<feature type="compositionally biased region" description="Polar residues" evidence="1">
    <location>
        <begin position="103"/>
        <end position="115"/>
    </location>
</feature>
<keyword evidence="4" id="KW-1185">Reference proteome</keyword>
<name>A0AAU7NY74_9GAMM</name>
<evidence type="ECO:0000256" key="2">
    <source>
        <dbReference type="SAM" id="Phobius"/>
    </source>
</evidence>
<reference evidence="3 4" key="1">
    <citation type="journal article" date="2024" name="Microbiology">
        <title>Methylomarinum rosea sp. nov., a novel halophilic methanotrophic bacterium from the hypersaline Lake Elton.</title>
        <authorList>
            <person name="Suleimanov R.Z."/>
            <person name="Oshkin I.Y."/>
            <person name="Danilova O.V."/>
            <person name="Suzina N.E."/>
            <person name="Dedysh S.N."/>
        </authorList>
    </citation>
    <scope>NUCLEOTIDE SEQUENCE [LARGE SCALE GENOMIC DNA]</scope>
    <source>
        <strain evidence="3 4">Ch1-1</strain>
    </source>
</reference>
<dbReference type="KEGG" id="mech:Q9L42_005510"/>
<keyword evidence="2" id="KW-1133">Transmembrane helix</keyword>
<dbReference type="EMBL" id="CP157743">
    <property type="protein sequence ID" value="XBS21581.1"/>
    <property type="molecule type" value="Genomic_DNA"/>
</dbReference>
<organism evidence="3 4">
    <name type="scientific">Methylomarinum roseum</name>
    <dbReference type="NCBI Taxonomy" id="3067653"/>
    <lineage>
        <taxon>Bacteria</taxon>
        <taxon>Pseudomonadati</taxon>
        <taxon>Pseudomonadota</taxon>
        <taxon>Gammaproteobacteria</taxon>
        <taxon>Methylococcales</taxon>
        <taxon>Methylococcaceae</taxon>
        <taxon>Methylomarinum</taxon>
    </lineage>
</organism>
<feature type="region of interest" description="Disordered" evidence="1">
    <location>
        <begin position="97"/>
        <end position="140"/>
    </location>
</feature>
<evidence type="ECO:0000313" key="4">
    <source>
        <dbReference type="Proteomes" id="UP001225378"/>
    </source>
</evidence>
<dbReference type="Proteomes" id="UP001225378">
    <property type="component" value="Chromosome"/>
</dbReference>
<proteinExistence type="predicted"/>
<keyword evidence="2" id="KW-0812">Transmembrane</keyword>
<evidence type="ECO:0000313" key="3">
    <source>
        <dbReference type="EMBL" id="XBS21581.1"/>
    </source>
</evidence>
<feature type="transmembrane region" description="Helical" evidence="2">
    <location>
        <begin position="216"/>
        <end position="234"/>
    </location>
</feature>
<gene>
    <name evidence="3" type="ORF">Q9L42_005510</name>
</gene>
<protein>
    <submittedName>
        <fullName evidence="3">Uncharacterized protein</fullName>
    </submittedName>
</protein>
<keyword evidence="2" id="KW-0472">Membrane</keyword>
<accession>A0AAU7NY74</accession>
<dbReference type="RefSeq" id="WP_349432213.1">
    <property type="nucleotide sequence ID" value="NZ_CP157743.1"/>
</dbReference>
<evidence type="ECO:0000256" key="1">
    <source>
        <dbReference type="SAM" id="MobiDB-lite"/>
    </source>
</evidence>
<feature type="transmembrane region" description="Helical" evidence="2">
    <location>
        <begin position="178"/>
        <end position="204"/>
    </location>
</feature>
<sequence length="332" mass="38316">MREIIQCLIDWLDENPSEAKAHRILRALANESLNKADDTKEKRRFDSLDITEAAQVTKENITEANNWIDWTRTVQRYWATREEQIIDLARKRNLKSYPKPHRISTSGGPDPTTYQLKAEPLPETSDNEEEQNPEFEPEKTLDRSRISFKYDLAENGEVKPTWCAKWLFRDGQIRLSRWHIWVIIGWLSILGAGAVALSYFGWLGLMAPRPITTRELTAFISIFAFPYIVWIIFIKPWVRLFDDRIVVAPDLLVALEEKSAQLELFRDGDLRMIRLVSYTAPCPICGATVHLDKGEPDYSRRLVGRCSDSPREHIFSFDPVTQKGSVLRSPAV</sequence>
<dbReference type="AlphaFoldDB" id="A0AAU7NY74"/>